<protein>
    <recommendedName>
        <fullName evidence="3">Bacteriocin-type signal sequence-containing protein</fullName>
    </recommendedName>
</protein>
<sequence>MKNLRKLVKSDLKKINGGNAPECPEGTTACYHRPQNGIPSHWTCEPGVGCPK</sequence>
<accession>A0A1M5HL11</accession>
<proteinExistence type="predicted"/>
<gene>
    <name evidence="1" type="ORF">SAMN02787073_3736</name>
</gene>
<dbReference type="EMBL" id="FQVE01000004">
    <property type="protein sequence ID" value="SHG16629.1"/>
    <property type="molecule type" value="Genomic_DNA"/>
</dbReference>
<dbReference type="NCBIfam" id="NF047798">
    <property type="entry name" value="leader_Chryseo"/>
    <property type="match status" value="1"/>
</dbReference>
<organism evidence="1 2">
    <name type="scientific">Chryseobacterium vrystaatense</name>
    <dbReference type="NCBI Taxonomy" id="307480"/>
    <lineage>
        <taxon>Bacteria</taxon>
        <taxon>Pseudomonadati</taxon>
        <taxon>Bacteroidota</taxon>
        <taxon>Flavobacteriia</taxon>
        <taxon>Flavobacteriales</taxon>
        <taxon>Weeksellaceae</taxon>
        <taxon>Chryseobacterium group</taxon>
        <taxon>Chryseobacterium</taxon>
    </lineage>
</organism>
<dbReference type="RefSeq" id="WP_165572029.1">
    <property type="nucleotide sequence ID" value="NZ_FQVE01000004.1"/>
</dbReference>
<evidence type="ECO:0008006" key="3">
    <source>
        <dbReference type="Google" id="ProtNLM"/>
    </source>
</evidence>
<dbReference type="AlphaFoldDB" id="A0A1M5HL11"/>
<dbReference type="InterPro" id="IPR058074">
    <property type="entry name" value="Bacteriocin-like"/>
</dbReference>
<dbReference type="Proteomes" id="UP000184108">
    <property type="component" value="Unassembled WGS sequence"/>
</dbReference>
<name>A0A1M5HL11_9FLAO</name>
<evidence type="ECO:0000313" key="1">
    <source>
        <dbReference type="EMBL" id="SHG16629.1"/>
    </source>
</evidence>
<reference evidence="2" key="1">
    <citation type="submission" date="2016-11" db="EMBL/GenBank/DDBJ databases">
        <authorList>
            <person name="Varghese N."/>
            <person name="Submissions S."/>
        </authorList>
    </citation>
    <scope>NUCLEOTIDE SEQUENCE [LARGE SCALE GENOMIC DNA]</scope>
    <source>
        <strain evidence="2">YR203</strain>
    </source>
</reference>
<evidence type="ECO:0000313" key="2">
    <source>
        <dbReference type="Proteomes" id="UP000184108"/>
    </source>
</evidence>